<dbReference type="Proteomes" id="UP001500897">
    <property type="component" value="Unassembled WGS sequence"/>
</dbReference>
<sequence>MPRAGKAEPGARKGLRSLALVDRTVRSMSDPLSVAVTLPVGRLVRRTGALVSGDPG</sequence>
<comment type="caution">
    <text evidence="1">The sequence shown here is derived from an EMBL/GenBank/DDBJ whole genome shotgun (WGS) entry which is preliminary data.</text>
</comment>
<dbReference type="EMBL" id="BAAANS010000051">
    <property type="protein sequence ID" value="GAA2115273.1"/>
    <property type="molecule type" value="Genomic_DNA"/>
</dbReference>
<proteinExistence type="predicted"/>
<gene>
    <name evidence="1" type="ORF">GCM10009759_60140</name>
</gene>
<protein>
    <submittedName>
        <fullName evidence="1">Uncharacterized protein</fullName>
    </submittedName>
</protein>
<evidence type="ECO:0000313" key="2">
    <source>
        <dbReference type="Proteomes" id="UP001500897"/>
    </source>
</evidence>
<name>A0ABN2XQ91_9ACTN</name>
<reference evidence="1 2" key="1">
    <citation type="journal article" date="2019" name="Int. J. Syst. Evol. Microbiol.">
        <title>The Global Catalogue of Microorganisms (GCM) 10K type strain sequencing project: providing services to taxonomists for standard genome sequencing and annotation.</title>
        <authorList>
            <consortium name="The Broad Institute Genomics Platform"/>
            <consortium name="The Broad Institute Genome Sequencing Center for Infectious Disease"/>
            <person name="Wu L."/>
            <person name="Ma J."/>
        </authorList>
    </citation>
    <scope>NUCLEOTIDE SEQUENCE [LARGE SCALE GENOMIC DNA]</scope>
    <source>
        <strain evidence="1 2">JCM 14559</strain>
    </source>
</reference>
<evidence type="ECO:0000313" key="1">
    <source>
        <dbReference type="EMBL" id="GAA2115273.1"/>
    </source>
</evidence>
<keyword evidence="2" id="KW-1185">Reference proteome</keyword>
<accession>A0ABN2XQ91</accession>
<organism evidence="1 2">
    <name type="scientific">Kitasatospora saccharophila</name>
    <dbReference type="NCBI Taxonomy" id="407973"/>
    <lineage>
        <taxon>Bacteria</taxon>
        <taxon>Bacillati</taxon>
        <taxon>Actinomycetota</taxon>
        <taxon>Actinomycetes</taxon>
        <taxon>Kitasatosporales</taxon>
        <taxon>Streptomycetaceae</taxon>
        <taxon>Kitasatospora</taxon>
    </lineage>
</organism>